<feature type="compositionally biased region" description="Polar residues" evidence="1">
    <location>
        <begin position="73"/>
        <end position="82"/>
    </location>
</feature>
<protein>
    <submittedName>
        <fullName evidence="2">Uncharacterized protein</fullName>
    </submittedName>
</protein>
<gene>
    <name evidence="2" type="ORF">SmJEL517_g02818</name>
</gene>
<keyword evidence="3" id="KW-1185">Reference proteome</keyword>
<feature type="compositionally biased region" description="Basic and acidic residues" evidence="1">
    <location>
        <begin position="1"/>
        <end position="13"/>
    </location>
</feature>
<dbReference type="EMBL" id="QEAO01000013">
    <property type="protein sequence ID" value="TPX34562.1"/>
    <property type="molecule type" value="Genomic_DNA"/>
</dbReference>
<proteinExistence type="predicted"/>
<dbReference type="RefSeq" id="XP_031025282.1">
    <property type="nucleotide sequence ID" value="XM_031168746.1"/>
</dbReference>
<comment type="caution">
    <text evidence="2">The sequence shown here is derived from an EMBL/GenBank/DDBJ whole genome shotgun (WGS) entry which is preliminary data.</text>
</comment>
<sequence>MTTEDDARGHGMDVDEAESSSDSHMTPEPEYTVRKRVAPARNRSPSLPAKTQTRRRTKASSLSIETKADGVSMTRSASSTSLAIKKTLKSSNETADKRSRSVDTERNNLYVLAGPGRPARVQKPTAPPAPYVAPKLSSEMEERRQKLSELAAFNVKRLLGREHTLFDLLIAAEIQAPHLMRQPLLSTSTSQSQSQNSPQENWATLISATDQARIREHTPNSPVRNDLSGDTN</sequence>
<feature type="region of interest" description="Disordered" evidence="1">
    <location>
        <begin position="1"/>
        <end position="108"/>
    </location>
</feature>
<dbReference type="Proteomes" id="UP000319731">
    <property type="component" value="Unassembled WGS sequence"/>
</dbReference>
<accession>A0A507C4G7</accession>
<reference evidence="2 3" key="1">
    <citation type="journal article" date="2019" name="Sci. Rep.">
        <title>Comparative genomics of chytrid fungi reveal insights into the obligate biotrophic and pathogenic lifestyle of Synchytrium endobioticum.</title>
        <authorList>
            <person name="van de Vossenberg B.T.L.H."/>
            <person name="Warris S."/>
            <person name="Nguyen H.D.T."/>
            <person name="van Gent-Pelzer M.P.E."/>
            <person name="Joly D.L."/>
            <person name="van de Geest H.C."/>
            <person name="Bonants P.J.M."/>
            <person name="Smith D.S."/>
            <person name="Levesque C.A."/>
            <person name="van der Lee T.A.J."/>
        </authorList>
    </citation>
    <scope>NUCLEOTIDE SEQUENCE [LARGE SCALE GENOMIC DNA]</scope>
    <source>
        <strain evidence="2 3">JEL517</strain>
    </source>
</reference>
<feature type="compositionally biased region" description="Polar residues" evidence="1">
    <location>
        <begin position="219"/>
        <end position="232"/>
    </location>
</feature>
<evidence type="ECO:0000313" key="2">
    <source>
        <dbReference type="EMBL" id="TPX34562.1"/>
    </source>
</evidence>
<dbReference type="OrthoDB" id="10581906at2759"/>
<feature type="compositionally biased region" description="Basic and acidic residues" evidence="1">
    <location>
        <begin position="94"/>
        <end position="106"/>
    </location>
</feature>
<organism evidence="2 3">
    <name type="scientific">Synchytrium microbalum</name>
    <dbReference type="NCBI Taxonomy" id="1806994"/>
    <lineage>
        <taxon>Eukaryota</taxon>
        <taxon>Fungi</taxon>
        <taxon>Fungi incertae sedis</taxon>
        <taxon>Chytridiomycota</taxon>
        <taxon>Chytridiomycota incertae sedis</taxon>
        <taxon>Chytridiomycetes</taxon>
        <taxon>Synchytriales</taxon>
        <taxon>Synchytriaceae</taxon>
        <taxon>Synchytrium</taxon>
    </lineage>
</organism>
<evidence type="ECO:0000256" key="1">
    <source>
        <dbReference type="SAM" id="MobiDB-lite"/>
    </source>
</evidence>
<feature type="region of interest" description="Disordered" evidence="1">
    <location>
        <begin position="211"/>
        <end position="232"/>
    </location>
</feature>
<dbReference type="AlphaFoldDB" id="A0A507C4G7"/>
<name>A0A507C4G7_9FUNG</name>
<evidence type="ECO:0000313" key="3">
    <source>
        <dbReference type="Proteomes" id="UP000319731"/>
    </source>
</evidence>
<dbReference type="GeneID" id="42004043"/>